<gene>
    <name evidence="1" type="ordered locus">Toce_0229</name>
</gene>
<reference evidence="1 2" key="1">
    <citation type="journal article" date="2010" name="Stand. Genomic Sci.">
        <title>Complete genome sequence of Thermosediminibacter oceani type strain (JW/IW-1228P).</title>
        <authorList>
            <person name="Pitluck S."/>
            <person name="Yasawong M."/>
            <person name="Munk C."/>
            <person name="Nolan M."/>
            <person name="Lapidus A."/>
            <person name="Lucas S."/>
            <person name="Glavina Del Rio T."/>
            <person name="Tice H."/>
            <person name="Cheng J.F."/>
            <person name="Bruce D."/>
            <person name="Detter C."/>
            <person name="Tapia R."/>
            <person name="Han C."/>
            <person name="Goodwin L."/>
            <person name="Liolios K."/>
            <person name="Ivanova N."/>
            <person name="Mavromatis K."/>
            <person name="Mikhailova N."/>
            <person name="Pati A."/>
            <person name="Chen A."/>
            <person name="Palaniappan K."/>
            <person name="Land M."/>
            <person name="Hauser L."/>
            <person name="Chang Y.J."/>
            <person name="Jeffries C.D."/>
            <person name="Rohde M."/>
            <person name="Spring S."/>
            <person name="Sikorski J."/>
            <person name="Goker M."/>
            <person name="Woyke T."/>
            <person name="Bristow J."/>
            <person name="Eisen J.A."/>
            <person name="Markowitz V."/>
            <person name="Hugenholtz P."/>
            <person name="Kyrpides N.C."/>
            <person name="Klenk H.P."/>
        </authorList>
    </citation>
    <scope>NUCLEOTIDE SEQUENCE [LARGE SCALE GENOMIC DNA]</scope>
    <source>
        <strain evidence="2">ATCC BAA-1034 / DSM 16646 / JW/IW-1228P</strain>
    </source>
</reference>
<protein>
    <submittedName>
        <fullName evidence="1">Type I phosphodiesterase/nucleotide pyrophosphatase</fullName>
    </submittedName>
</protein>
<dbReference type="HOGENOM" id="CLU_2866367_0_0_9"/>
<name>D9S088_THEOJ</name>
<keyword evidence="2" id="KW-1185">Reference proteome</keyword>
<dbReference type="AlphaFoldDB" id="D9S088"/>
<evidence type="ECO:0000313" key="2">
    <source>
        <dbReference type="Proteomes" id="UP000000272"/>
    </source>
</evidence>
<evidence type="ECO:0000313" key="1">
    <source>
        <dbReference type="EMBL" id="ADL07016.1"/>
    </source>
</evidence>
<sequence length="64" mass="7424">MEKGKRYLLFLKATDSPGVYSIVSLNQGKFNIDNLDTKEKELEQKDGQFKTLKQDVLNKFNSRI</sequence>
<dbReference type="EMBL" id="CP002131">
    <property type="protein sequence ID" value="ADL07016.1"/>
    <property type="molecule type" value="Genomic_DNA"/>
</dbReference>
<organism evidence="1 2">
    <name type="scientific">Thermosediminibacter oceani (strain ATCC BAA-1034 / DSM 16646 / JW/IW-1228P)</name>
    <dbReference type="NCBI Taxonomy" id="555079"/>
    <lineage>
        <taxon>Bacteria</taxon>
        <taxon>Bacillati</taxon>
        <taxon>Bacillota</taxon>
        <taxon>Clostridia</taxon>
        <taxon>Thermosediminibacterales</taxon>
        <taxon>Thermosediminibacteraceae</taxon>
        <taxon>Thermosediminibacter</taxon>
    </lineage>
</organism>
<dbReference type="Proteomes" id="UP000000272">
    <property type="component" value="Chromosome"/>
</dbReference>
<proteinExistence type="predicted"/>
<dbReference type="KEGG" id="toc:Toce_0229"/>
<accession>D9S088</accession>